<sequence length="398" mass="41419">MIANRLNVSALLAGAMATFVGIGLARFAYTPIIPALVEANWFTATEAAYLGAANLLGYLGGAIAAHPLSERYKPRHVLGVAYVAVALSFLLCLSPAGFMWFFIWRFLAGFAGATLMVVAPSLALSNTPESQRPVTGAMVFTGIGMGAFLSATVIPLLLNWGLTFAWAGLGMLAAIAGFIGDRALVGLKPLPPAPQSGNGAVGITAAQKWSVGIVLAAYALDGIGFVPHTVFWVDYLAREVGMGQSMASYQWAVLGIGAVLGPFIAGRAARKLGWHAALLSGFLAKTIATALPTISVSMVSITISSLVVGAMIPGIVALTAGRLAEILGPAGHKKMWGVATTLFAASQATGGYTLSSVYAMLGTYEPLFMIGAVLLMSGCLLLSVRYLPFRKTTLMEKN</sequence>
<keyword evidence="2 4" id="KW-1133">Transmembrane helix</keyword>
<feature type="transmembrane region" description="Helical" evidence="4">
    <location>
        <begin position="47"/>
        <end position="65"/>
    </location>
</feature>
<protein>
    <submittedName>
        <fullName evidence="6">YbfB/YjiJ family MFS transporter</fullName>
    </submittedName>
</protein>
<dbReference type="Proteomes" id="UP000297475">
    <property type="component" value="Unassembled WGS sequence"/>
</dbReference>
<dbReference type="InterPro" id="IPR036259">
    <property type="entry name" value="MFS_trans_sf"/>
</dbReference>
<comment type="caution">
    <text evidence="6">The sequence shown here is derived from an EMBL/GenBank/DDBJ whole genome shotgun (WGS) entry which is preliminary data.</text>
</comment>
<keyword evidence="3 4" id="KW-0472">Membrane</keyword>
<feature type="transmembrane region" description="Helical" evidence="4">
    <location>
        <begin position="336"/>
        <end position="361"/>
    </location>
</feature>
<dbReference type="AlphaFoldDB" id="A0A4Z0W5R0"/>
<feature type="transmembrane region" description="Helical" evidence="4">
    <location>
        <begin position="102"/>
        <end position="124"/>
    </location>
</feature>
<dbReference type="SUPFAM" id="SSF103473">
    <property type="entry name" value="MFS general substrate transporter"/>
    <property type="match status" value="1"/>
</dbReference>
<dbReference type="InterPro" id="IPR010645">
    <property type="entry name" value="MFS_4"/>
</dbReference>
<keyword evidence="1 4" id="KW-0812">Transmembrane</keyword>
<dbReference type="OrthoDB" id="9797953at2"/>
<evidence type="ECO:0000313" key="6">
    <source>
        <dbReference type="EMBL" id="TGG92430.1"/>
    </source>
</evidence>
<dbReference type="GO" id="GO:0005886">
    <property type="term" value="C:plasma membrane"/>
    <property type="evidence" value="ECO:0007669"/>
    <property type="project" value="TreeGrafter"/>
</dbReference>
<feature type="transmembrane region" description="Helical" evidence="4">
    <location>
        <begin position="367"/>
        <end position="387"/>
    </location>
</feature>
<dbReference type="PROSITE" id="PS50850">
    <property type="entry name" value="MFS"/>
    <property type="match status" value="1"/>
</dbReference>
<feature type="transmembrane region" description="Helical" evidence="4">
    <location>
        <begin position="164"/>
        <end position="185"/>
    </location>
</feature>
<evidence type="ECO:0000259" key="5">
    <source>
        <dbReference type="PROSITE" id="PS50850"/>
    </source>
</evidence>
<name>A0A4Z0W5R0_9GAMM</name>
<dbReference type="EMBL" id="SRMF01000005">
    <property type="protein sequence ID" value="TGG92430.1"/>
    <property type="molecule type" value="Genomic_DNA"/>
</dbReference>
<feature type="transmembrane region" description="Helical" evidence="4">
    <location>
        <begin position="301"/>
        <end position="324"/>
    </location>
</feature>
<dbReference type="Pfam" id="PF06779">
    <property type="entry name" value="MFS_4"/>
    <property type="match status" value="1"/>
</dbReference>
<dbReference type="PANTHER" id="PTHR23537">
    <property type="match status" value="1"/>
</dbReference>
<keyword evidence="7" id="KW-1185">Reference proteome</keyword>
<feature type="transmembrane region" description="Helical" evidence="4">
    <location>
        <begin position="206"/>
        <end position="226"/>
    </location>
</feature>
<dbReference type="InterPro" id="IPR020846">
    <property type="entry name" value="MFS_dom"/>
</dbReference>
<gene>
    <name evidence="6" type="ORF">E4656_13215</name>
</gene>
<evidence type="ECO:0000256" key="3">
    <source>
        <dbReference type="ARBA" id="ARBA00023136"/>
    </source>
</evidence>
<feature type="transmembrane region" description="Helical" evidence="4">
    <location>
        <begin position="136"/>
        <end position="158"/>
    </location>
</feature>
<evidence type="ECO:0000256" key="4">
    <source>
        <dbReference type="SAM" id="Phobius"/>
    </source>
</evidence>
<organism evidence="6 7">
    <name type="scientific">Natronospirillum operosum</name>
    <dbReference type="NCBI Taxonomy" id="2759953"/>
    <lineage>
        <taxon>Bacteria</taxon>
        <taxon>Pseudomonadati</taxon>
        <taxon>Pseudomonadota</taxon>
        <taxon>Gammaproteobacteria</taxon>
        <taxon>Oceanospirillales</taxon>
        <taxon>Natronospirillaceae</taxon>
        <taxon>Natronospirillum</taxon>
    </lineage>
</organism>
<dbReference type="RefSeq" id="WP_135483763.1">
    <property type="nucleotide sequence ID" value="NZ_SRMF01000005.1"/>
</dbReference>
<reference evidence="6 7" key="1">
    <citation type="submission" date="2019-04" db="EMBL/GenBank/DDBJ databases">
        <title>Natronospirillum operosus gen. nov., sp. nov., a haloalkaliphilic satellite isolated from decaying biomass of laboratory culture of cyanobacterium Geitlerinema sp. and proposal of Natronospirillaceae fam. nov. and Saccharospirillaceae fam. nov.</title>
        <authorList>
            <person name="Kevbrin V."/>
            <person name="Boltyanskaya Y."/>
            <person name="Koziaeva V."/>
            <person name="Grouzdev D.S."/>
            <person name="Park M."/>
            <person name="Cho J."/>
        </authorList>
    </citation>
    <scope>NUCLEOTIDE SEQUENCE [LARGE SCALE GENOMIC DNA]</scope>
    <source>
        <strain evidence="6 7">G-116</strain>
    </source>
</reference>
<evidence type="ECO:0000313" key="7">
    <source>
        <dbReference type="Proteomes" id="UP000297475"/>
    </source>
</evidence>
<proteinExistence type="predicted"/>
<feature type="domain" description="Major facilitator superfamily (MFS) profile" evidence="5">
    <location>
        <begin position="7"/>
        <end position="390"/>
    </location>
</feature>
<dbReference type="Gene3D" id="1.20.1250.20">
    <property type="entry name" value="MFS general substrate transporter like domains"/>
    <property type="match status" value="2"/>
</dbReference>
<evidence type="ECO:0000256" key="1">
    <source>
        <dbReference type="ARBA" id="ARBA00022692"/>
    </source>
</evidence>
<dbReference type="GO" id="GO:0022857">
    <property type="term" value="F:transmembrane transporter activity"/>
    <property type="evidence" value="ECO:0007669"/>
    <property type="project" value="InterPro"/>
</dbReference>
<evidence type="ECO:0000256" key="2">
    <source>
        <dbReference type="ARBA" id="ARBA00022989"/>
    </source>
</evidence>
<feature type="transmembrane region" description="Helical" evidence="4">
    <location>
        <begin position="272"/>
        <end position="295"/>
    </location>
</feature>
<feature type="transmembrane region" description="Helical" evidence="4">
    <location>
        <begin position="77"/>
        <end position="96"/>
    </location>
</feature>
<feature type="transmembrane region" description="Helical" evidence="4">
    <location>
        <begin position="7"/>
        <end position="27"/>
    </location>
</feature>
<feature type="transmembrane region" description="Helical" evidence="4">
    <location>
        <begin position="246"/>
        <end position="265"/>
    </location>
</feature>
<accession>A0A4Z0W5R0</accession>
<dbReference type="PANTHER" id="PTHR23537:SF1">
    <property type="entry name" value="SUGAR TRANSPORTER"/>
    <property type="match status" value="1"/>
</dbReference>